<dbReference type="InterPro" id="IPR000719">
    <property type="entry name" value="Prot_kinase_dom"/>
</dbReference>
<organism evidence="7 8">
    <name type="scientific">Rugosimonospora acidiphila</name>
    <dbReference type="NCBI Taxonomy" id="556531"/>
    <lineage>
        <taxon>Bacteria</taxon>
        <taxon>Bacillati</taxon>
        <taxon>Actinomycetota</taxon>
        <taxon>Actinomycetes</taxon>
        <taxon>Micromonosporales</taxon>
        <taxon>Micromonosporaceae</taxon>
        <taxon>Rugosimonospora</taxon>
    </lineage>
</organism>
<comment type="similarity">
    <text evidence="1">Belongs to the protein kinase superfamily. STE Ser/Thr protein kinase family. STE20 subfamily.</text>
</comment>
<dbReference type="InterPro" id="IPR011009">
    <property type="entry name" value="Kinase-like_dom_sf"/>
</dbReference>
<dbReference type="Gene3D" id="1.10.510.10">
    <property type="entry name" value="Transferase(Phosphotransferase) domain 1"/>
    <property type="match status" value="1"/>
</dbReference>
<dbReference type="PROSITE" id="PS50011">
    <property type="entry name" value="PROTEIN_KINASE_DOM"/>
    <property type="match status" value="1"/>
</dbReference>
<dbReference type="Pfam" id="PF00069">
    <property type="entry name" value="Pkinase"/>
    <property type="match status" value="1"/>
</dbReference>
<dbReference type="RefSeq" id="WP_345631821.1">
    <property type="nucleotide sequence ID" value="NZ_BAABJQ010000012.1"/>
</dbReference>
<dbReference type="Gene3D" id="3.30.200.20">
    <property type="entry name" value="Phosphorylase Kinase, domain 1"/>
    <property type="match status" value="1"/>
</dbReference>
<dbReference type="PANTHER" id="PTHR45832:SF22">
    <property type="entry name" value="SERINE_THREONINE-PROTEIN KINASE SAMKA-RELATED"/>
    <property type="match status" value="1"/>
</dbReference>
<dbReference type="SMART" id="SM00220">
    <property type="entry name" value="S_TKc"/>
    <property type="match status" value="1"/>
</dbReference>
<evidence type="ECO:0000256" key="2">
    <source>
        <dbReference type="ARBA" id="ARBA00022741"/>
    </source>
</evidence>
<evidence type="ECO:0000256" key="4">
    <source>
        <dbReference type="ARBA" id="ARBA00023170"/>
    </source>
</evidence>
<dbReference type="SUPFAM" id="SSF49785">
    <property type="entry name" value="Galactose-binding domain-like"/>
    <property type="match status" value="1"/>
</dbReference>
<feature type="region of interest" description="Disordered" evidence="5">
    <location>
        <begin position="323"/>
        <end position="358"/>
    </location>
</feature>
<feature type="domain" description="Protein kinase" evidence="6">
    <location>
        <begin position="33"/>
        <end position="401"/>
    </location>
</feature>
<dbReference type="Proteomes" id="UP001501570">
    <property type="component" value="Unassembled WGS sequence"/>
</dbReference>
<evidence type="ECO:0000313" key="7">
    <source>
        <dbReference type="EMBL" id="GAA5189096.1"/>
    </source>
</evidence>
<evidence type="ECO:0000256" key="1">
    <source>
        <dbReference type="ARBA" id="ARBA00008874"/>
    </source>
</evidence>
<evidence type="ECO:0000313" key="8">
    <source>
        <dbReference type="Proteomes" id="UP001501570"/>
    </source>
</evidence>
<dbReference type="SUPFAM" id="SSF56112">
    <property type="entry name" value="Protein kinase-like (PK-like)"/>
    <property type="match status" value="1"/>
</dbReference>
<keyword evidence="2" id="KW-0547">Nucleotide-binding</keyword>
<protein>
    <recommendedName>
        <fullName evidence="6">Protein kinase domain-containing protein</fullName>
    </recommendedName>
</protein>
<evidence type="ECO:0000256" key="3">
    <source>
        <dbReference type="ARBA" id="ARBA00022840"/>
    </source>
</evidence>
<dbReference type="CDD" id="cd13973">
    <property type="entry name" value="PK_MviN-like"/>
    <property type="match status" value="1"/>
</dbReference>
<reference evidence="8" key="1">
    <citation type="journal article" date="2019" name="Int. J. Syst. Evol. Microbiol.">
        <title>The Global Catalogue of Microorganisms (GCM) 10K type strain sequencing project: providing services to taxonomists for standard genome sequencing and annotation.</title>
        <authorList>
            <consortium name="The Broad Institute Genomics Platform"/>
            <consortium name="The Broad Institute Genome Sequencing Center for Infectious Disease"/>
            <person name="Wu L."/>
            <person name="Ma J."/>
        </authorList>
    </citation>
    <scope>NUCLEOTIDE SEQUENCE [LARGE SCALE GENOMIC DNA]</scope>
    <source>
        <strain evidence="8">JCM 18304</strain>
    </source>
</reference>
<dbReference type="InterPro" id="IPR051931">
    <property type="entry name" value="PAK3-like"/>
</dbReference>
<feature type="compositionally biased region" description="Polar residues" evidence="5">
    <location>
        <begin position="323"/>
        <end position="342"/>
    </location>
</feature>
<name>A0ABP9RZP2_9ACTN</name>
<evidence type="ECO:0000259" key="6">
    <source>
        <dbReference type="PROSITE" id="PS50011"/>
    </source>
</evidence>
<dbReference type="InterPro" id="IPR008979">
    <property type="entry name" value="Galactose-bd-like_sf"/>
</dbReference>
<keyword evidence="4" id="KW-0675">Receptor</keyword>
<comment type="caution">
    <text evidence="7">The sequence shown here is derived from an EMBL/GenBank/DDBJ whole genome shotgun (WGS) entry which is preliminary data.</text>
</comment>
<evidence type="ECO:0000256" key="5">
    <source>
        <dbReference type="SAM" id="MobiDB-lite"/>
    </source>
</evidence>
<sequence>MTQVDEGPDSPGVPGILTTFGVPTVGEVLAERYELQEHINDDAFGRQVWRGIDVILRRPVAVVLRYPGGEAAVEMLDAAVAASRVVHPHLVDVYDAIDEGNRAYVVREWVDGGSLRELVAEAPLDPDRATSVASAVASAVAAVHATGMAHGNVHPGTVLIGTDGRVVLADARADENATIDGDVRAIGGVLYCALTCHWPQREAGPNSLPDAVRDPAGVLVPPRQVRGGVPGHLSDLATDVLDPELAPPSADVLAAELGRLDNEHRENEFFSDGGPLDFNQPRYADPAAPEVRRPVGRKLAIGVAALVVLALIGLLISTKVFSGSGNDNDSQTQAATSGTNHPSAAVSPPAGQPTPVALSGSQVRIIDPQGDGEELDNAANMVDGNPDTAWKTQHYLHSANFGNDKSGMGVWIDLGAPKKVDLVKVDFTIPGATVQLKAGNENYPSTREGDASTVSNYKTIGQVRTDAPATTTFVDGDGQAVRYLLVWITSLPESTDKPGQWQVGIDELQVLAN</sequence>
<keyword evidence="3" id="KW-0067">ATP-binding</keyword>
<keyword evidence="8" id="KW-1185">Reference proteome</keyword>
<gene>
    <name evidence="7" type="ORF">GCM10023322_41240</name>
</gene>
<dbReference type="PANTHER" id="PTHR45832">
    <property type="entry name" value="SERINE/THREONINE-PROTEIN KINASE SAMKA-RELATED-RELATED"/>
    <property type="match status" value="1"/>
</dbReference>
<dbReference type="EMBL" id="BAABJQ010000012">
    <property type="protein sequence ID" value="GAA5189096.1"/>
    <property type="molecule type" value="Genomic_DNA"/>
</dbReference>
<proteinExistence type="inferred from homology"/>
<accession>A0ABP9RZP2</accession>
<dbReference type="Gene3D" id="2.60.120.260">
    <property type="entry name" value="Galactose-binding domain-like"/>
    <property type="match status" value="1"/>
</dbReference>
<feature type="region of interest" description="Disordered" evidence="5">
    <location>
        <begin position="367"/>
        <end position="386"/>
    </location>
</feature>